<comment type="subcellular location">
    <subcellularLocation>
        <location evidence="2">Cytoplasm</location>
        <location evidence="2">Cytosol</location>
    </subcellularLocation>
    <subcellularLocation>
        <location evidence="1">Peroxisome matrix</location>
    </subcellularLocation>
</comment>
<keyword evidence="4" id="KW-0963">Cytoplasm</keyword>
<dbReference type="SUPFAM" id="SSF50978">
    <property type="entry name" value="WD40 repeat-like"/>
    <property type="match status" value="1"/>
</dbReference>
<dbReference type="InterPro" id="IPR020472">
    <property type="entry name" value="WD40_PAC1"/>
</dbReference>
<dbReference type="Proteomes" id="UP000240830">
    <property type="component" value="Unassembled WGS sequence"/>
</dbReference>
<feature type="repeat" description="WD" evidence="11">
    <location>
        <begin position="100"/>
        <end position="142"/>
    </location>
</feature>
<reference evidence="13 14" key="1">
    <citation type="submission" date="2016-10" db="EMBL/GenBank/DDBJ databases">
        <title>The genome of Paramicrosporidium saccamoebae is the missing link in understanding Cryptomycota and Microsporidia evolution.</title>
        <authorList>
            <person name="Quandt C.A."/>
            <person name="Beaudet D."/>
            <person name="Corsaro D."/>
            <person name="Michel R."/>
            <person name="Corradi N."/>
            <person name="James T."/>
        </authorList>
    </citation>
    <scope>NUCLEOTIDE SEQUENCE [LARGE SCALE GENOMIC DNA]</scope>
    <source>
        <strain evidence="13 14">KSL3</strain>
    </source>
</reference>
<comment type="caution">
    <text evidence="13">The sequence shown here is derived from an EMBL/GenBank/DDBJ whole genome shotgun (WGS) entry which is preliminary data.</text>
</comment>
<feature type="repeat" description="WD" evidence="11">
    <location>
        <begin position="145"/>
        <end position="187"/>
    </location>
</feature>
<evidence type="ECO:0000256" key="9">
    <source>
        <dbReference type="ARBA" id="ARBA00024017"/>
    </source>
</evidence>
<dbReference type="GO" id="GO:0005782">
    <property type="term" value="C:peroxisomal matrix"/>
    <property type="evidence" value="ECO:0007669"/>
    <property type="project" value="UniProtKB-SubCell"/>
</dbReference>
<dbReference type="InterPro" id="IPR019775">
    <property type="entry name" value="WD40_repeat_CS"/>
</dbReference>
<evidence type="ECO:0000313" key="13">
    <source>
        <dbReference type="EMBL" id="PJF17337.1"/>
    </source>
</evidence>
<evidence type="ECO:0000256" key="11">
    <source>
        <dbReference type="PROSITE-ProRule" id="PRU00221"/>
    </source>
</evidence>
<protein>
    <recommendedName>
        <fullName evidence="10">Peroxin-7</fullName>
    </recommendedName>
</protein>
<dbReference type="GO" id="GO:0005829">
    <property type="term" value="C:cytosol"/>
    <property type="evidence" value="ECO:0007669"/>
    <property type="project" value="UniProtKB-SubCell"/>
</dbReference>
<dbReference type="SMART" id="SM00320">
    <property type="entry name" value="WD40"/>
    <property type="match status" value="3"/>
</dbReference>
<proteinExistence type="inferred from homology"/>
<feature type="non-terminal residue" evidence="13">
    <location>
        <position position="1"/>
    </location>
</feature>
<dbReference type="InterPro" id="IPR059104">
    <property type="entry name" value="Beta-prop_EIPR1-like"/>
</dbReference>
<dbReference type="PROSITE" id="PS50082">
    <property type="entry name" value="WD_REPEATS_2"/>
    <property type="match status" value="3"/>
</dbReference>
<keyword evidence="5 11" id="KW-0853">WD repeat</keyword>
<keyword evidence="14" id="KW-1185">Reference proteome</keyword>
<name>A0A2H9THU4_9FUNG</name>
<dbReference type="InterPro" id="IPR044536">
    <property type="entry name" value="PEX7"/>
</dbReference>
<evidence type="ECO:0000256" key="3">
    <source>
        <dbReference type="ARBA" id="ARBA00022448"/>
    </source>
</evidence>
<dbReference type="InterPro" id="IPR001680">
    <property type="entry name" value="WD40_rpt"/>
</dbReference>
<keyword evidence="8" id="KW-0576">Peroxisome</keyword>
<dbReference type="EMBL" id="MTSL01000178">
    <property type="protein sequence ID" value="PJF17337.1"/>
    <property type="molecule type" value="Genomic_DNA"/>
</dbReference>
<dbReference type="AlphaFoldDB" id="A0A2H9THU4"/>
<evidence type="ECO:0000313" key="14">
    <source>
        <dbReference type="Proteomes" id="UP000240830"/>
    </source>
</evidence>
<evidence type="ECO:0000256" key="8">
    <source>
        <dbReference type="ARBA" id="ARBA00023140"/>
    </source>
</evidence>
<dbReference type="Pfam" id="PF23609">
    <property type="entry name" value="Beta-prop_EIPR1"/>
    <property type="match status" value="1"/>
</dbReference>
<evidence type="ECO:0000256" key="10">
    <source>
        <dbReference type="ARBA" id="ARBA00032565"/>
    </source>
</evidence>
<evidence type="ECO:0000256" key="1">
    <source>
        <dbReference type="ARBA" id="ARBA00004253"/>
    </source>
</evidence>
<dbReference type="GO" id="GO:0016558">
    <property type="term" value="P:protein import into peroxisome matrix"/>
    <property type="evidence" value="ECO:0007669"/>
    <property type="project" value="InterPro"/>
</dbReference>
<dbReference type="OrthoDB" id="273771at2759"/>
<keyword evidence="7" id="KW-0653">Protein transport</keyword>
<feature type="domain" description="EIPR1-like beta-propeller" evidence="12">
    <location>
        <begin position="104"/>
        <end position="221"/>
    </location>
</feature>
<comment type="similarity">
    <text evidence="9">Belongs to the WD repeat peroxin-7 family.</text>
</comment>
<gene>
    <name evidence="13" type="ORF">PSACC_02816</name>
</gene>
<keyword evidence="13" id="KW-0675">Receptor</keyword>
<dbReference type="GO" id="GO:0005053">
    <property type="term" value="F:peroxisome matrix targeting signal-2 binding"/>
    <property type="evidence" value="ECO:0007669"/>
    <property type="project" value="InterPro"/>
</dbReference>
<dbReference type="PANTHER" id="PTHR46027:SF1">
    <property type="entry name" value="PEROXISOMAL TARGETING SIGNAL 2 RECEPTOR"/>
    <property type="match status" value="1"/>
</dbReference>
<dbReference type="STRING" id="1246581.A0A2H9THU4"/>
<dbReference type="InterPro" id="IPR036322">
    <property type="entry name" value="WD40_repeat_dom_sf"/>
</dbReference>
<feature type="repeat" description="WD" evidence="11">
    <location>
        <begin position="189"/>
        <end position="225"/>
    </location>
</feature>
<organism evidence="13 14">
    <name type="scientific">Paramicrosporidium saccamoebae</name>
    <dbReference type="NCBI Taxonomy" id="1246581"/>
    <lineage>
        <taxon>Eukaryota</taxon>
        <taxon>Fungi</taxon>
        <taxon>Fungi incertae sedis</taxon>
        <taxon>Cryptomycota</taxon>
        <taxon>Cryptomycota incertae sedis</taxon>
        <taxon>Paramicrosporidium</taxon>
    </lineage>
</organism>
<evidence type="ECO:0000256" key="7">
    <source>
        <dbReference type="ARBA" id="ARBA00022927"/>
    </source>
</evidence>
<dbReference type="PROSITE" id="PS00678">
    <property type="entry name" value="WD_REPEATS_1"/>
    <property type="match status" value="1"/>
</dbReference>
<dbReference type="PANTHER" id="PTHR46027">
    <property type="entry name" value="PEROXISOMAL TARGETING SIGNAL 2 RECEPTOR"/>
    <property type="match status" value="1"/>
</dbReference>
<dbReference type="Gene3D" id="2.130.10.10">
    <property type="entry name" value="YVTN repeat-like/Quinoprotein amine dehydrogenase"/>
    <property type="match status" value="1"/>
</dbReference>
<keyword evidence="6" id="KW-0677">Repeat</keyword>
<evidence type="ECO:0000256" key="6">
    <source>
        <dbReference type="ARBA" id="ARBA00022737"/>
    </source>
</evidence>
<dbReference type="InterPro" id="IPR015943">
    <property type="entry name" value="WD40/YVTN_repeat-like_dom_sf"/>
</dbReference>
<keyword evidence="3" id="KW-0813">Transport</keyword>
<dbReference type="PRINTS" id="PR00320">
    <property type="entry name" value="GPROTEINBRPT"/>
</dbReference>
<evidence type="ECO:0000256" key="5">
    <source>
        <dbReference type="ARBA" id="ARBA00022574"/>
    </source>
</evidence>
<accession>A0A2H9THU4</accession>
<evidence type="ECO:0000259" key="12">
    <source>
        <dbReference type="Pfam" id="PF23609"/>
    </source>
</evidence>
<evidence type="ECO:0000256" key="4">
    <source>
        <dbReference type="ARBA" id="ARBA00022490"/>
    </source>
</evidence>
<dbReference type="PROSITE" id="PS50294">
    <property type="entry name" value="WD_REPEATS_REGION"/>
    <property type="match status" value="3"/>
</dbReference>
<evidence type="ECO:0000256" key="2">
    <source>
        <dbReference type="ARBA" id="ARBA00004514"/>
    </source>
</evidence>
<sequence>VKFDPFTGRRLACASSANFGMKGAGRLWIFEHMQPRHPPQMYLDGTVESNPTVLAAAMADGTVAIFDLKVPSVPVVMRKEHQRECSGIDWNAVSKDRLLSTAYDGSIKIASWSPREANLIVSAGSDCSIRLWDARAHNAMAQVLSRAHDNEILSVDWNKWDPMQFATGSVDLTVRIWDWRMSSSPATTLRGHHRAVKKVKWSPFSGGVLFSVGYDMMMRVWDLKSLNPMVGMWEGHDEFVTGIGIKW</sequence>